<name>A0ABR3BNX7_9TREE</name>
<proteinExistence type="predicted"/>
<reference evidence="3" key="1">
    <citation type="submission" date="2015-01" db="EMBL/GenBank/DDBJ databases">
        <title>The Genome Sequence of Cryptococcus gattii MMRL2647.</title>
        <authorList>
            <consortium name="The Broad Institute Genomics Platform"/>
            <person name="Cuomo C."/>
            <person name="Litvintseva A."/>
            <person name="Chen Y."/>
            <person name="Heitman J."/>
            <person name="Sun S."/>
            <person name="Springer D."/>
            <person name="Dromer F."/>
            <person name="Young S."/>
            <person name="Zeng Q."/>
            <person name="Gargeya S."/>
            <person name="Abouelleil A."/>
            <person name="Alvarado L."/>
            <person name="Chapman S.B."/>
            <person name="Gainer-Dewar J."/>
            <person name="Goldberg J."/>
            <person name="Griggs A."/>
            <person name="Gujja S."/>
            <person name="Hansen M."/>
            <person name="Howarth C."/>
            <person name="Imamovic A."/>
            <person name="Larimer J."/>
            <person name="Murphy C."/>
            <person name="Naylor J."/>
            <person name="Pearson M."/>
            <person name="Priest M."/>
            <person name="Roberts A."/>
            <person name="Saif S."/>
            <person name="Shea T."/>
            <person name="Sykes S."/>
            <person name="Wortman J."/>
            <person name="Nusbaum C."/>
            <person name="Birren B."/>
        </authorList>
    </citation>
    <scope>NUCLEOTIDE SEQUENCE [LARGE SCALE GENOMIC DNA]</scope>
    <source>
        <strain evidence="3">IND107</strain>
    </source>
</reference>
<accession>A0ABR3BNX7</accession>
<evidence type="ECO:0008006" key="4">
    <source>
        <dbReference type="Google" id="ProtNLM"/>
    </source>
</evidence>
<keyword evidence="3" id="KW-1185">Reference proteome</keyword>
<gene>
    <name evidence="2" type="ORF">I308_104741</name>
</gene>
<dbReference type="SUPFAM" id="SSF51569">
    <property type="entry name" value="Aldolase"/>
    <property type="match status" value="1"/>
</dbReference>
<sequence>MMTKEERRHRPVTPGTHLPSRVKRIYCKHQLSLSCLFLSVHSQVSHLFPPKLTVKSTLETIFPVMATINTSNGTPSRVWAGGPSVPLITAMNDDESINYDALAKQTVRLAKAGLGIVLLGTNGEASHLSPEERKQCTIVVRKALDDAGFVNEPLLVGTGAGSAQTTIQVTKEAAAAGASHAIVITPGYFSFAMGRDRKAIKDFFRKVFDESPIPVMIYNFPGAAAGIDLTSDEIIELSNHPNCFGVKLTCAMIGKGHRIAAYTQSPEYLAKHGSFLKSCTATGQFQVLPGFSESTLPALVSRHTGCITGTGNTIPKTIRRLWDKSVAGLQGDPKALAEAMELQDRVAEADWTIVKAGIQGTKYFLDHYVEKGLGGAVRLPLGAISDDVKKLIEVDLKGAWEFEQSL</sequence>
<dbReference type="SMART" id="SM01130">
    <property type="entry name" value="DHDPS"/>
    <property type="match status" value="1"/>
</dbReference>
<dbReference type="InterPro" id="IPR002220">
    <property type="entry name" value="DapA-like"/>
</dbReference>
<reference evidence="2 3" key="2">
    <citation type="submission" date="2024-01" db="EMBL/GenBank/DDBJ databases">
        <title>Comparative genomics of Cryptococcus and Kwoniella reveals pathogenesis evolution and contrasting modes of karyotype evolution via chromosome fusion or intercentromeric recombination.</title>
        <authorList>
            <person name="Coelho M.A."/>
            <person name="David-Palma M."/>
            <person name="Shea T."/>
            <person name="Bowers K."/>
            <person name="Mcginley-Smith S."/>
            <person name="Mohammad A.W."/>
            <person name="Gnirke A."/>
            <person name="Yurkov A.M."/>
            <person name="Nowrousian M."/>
            <person name="Sun S."/>
            <person name="Cuomo C.A."/>
            <person name="Heitman J."/>
        </authorList>
    </citation>
    <scope>NUCLEOTIDE SEQUENCE [LARGE SCALE GENOMIC DNA]</scope>
    <source>
        <strain evidence="2 3">IND107</strain>
    </source>
</reference>
<evidence type="ECO:0000256" key="1">
    <source>
        <dbReference type="ARBA" id="ARBA00023239"/>
    </source>
</evidence>
<dbReference type="PANTHER" id="PTHR12128:SF66">
    <property type="entry name" value="4-HYDROXY-2-OXOGLUTARATE ALDOLASE, MITOCHONDRIAL"/>
    <property type="match status" value="1"/>
</dbReference>
<dbReference type="PANTHER" id="PTHR12128">
    <property type="entry name" value="DIHYDRODIPICOLINATE SYNTHASE"/>
    <property type="match status" value="1"/>
</dbReference>
<organism evidence="2 3">
    <name type="scientific">Cryptococcus tetragattii IND107</name>
    <dbReference type="NCBI Taxonomy" id="1296105"/>
    <lineage>
        <taxon>Eukaryota</taxon>
        <taxon>Fungi</taxon>
        <taxon>Dikarya</taxon>
        <taxon>Basidiomycota</taxon>
        <taxon>Agaricomycotina</taxon>
        <taxon>Tremellomycetes</taxon>
        <taxon>Tremellales</taxon>
        <taxon>Cryptococcaceae</taxon>
        <taxon>Cryptococcus</taxon>
        <taxon>Cryptococcus gattii species complex</taxon>
    </lineage>
</organism>
<protein>
    <recommendedName>
        <fullName evidence="4">Dihydrodipicolinate synthase</fullName>
    </recommendedName>
</protein>
<evidence type="ECO:0000313" key="2">
    <source>
        <dbReference type="EMBL" id="KAL0245607.1"/>
    </source>
</evidence>
<dbReference type="RefSeq" id="XP_066612691.1">
    <property type="nucleotide sequence ID" value="XM_066759204.1"/>
</dbReference>
<dbReference type="EMBL" id="ATAM02000008">
    <property type="protein sequence ID" value="KAL0245607.1"/>
    <property type="molecule type" value="Genomic_DNA"/>
</dbReference>
<dbReference type="PRINTS" id="PR00146">
    <property type="entry name" value="DHPICSNTHASE"/>
</dbReference>
<dbReference type="CDD" id="cd00408">
    <property type="entry name" value="DHDPS-like"/>
    <property type="match status" value="1"/>
</dbReference>
<keyword evidence="1" id="KW-0456">Lyase</keyword>
<dbReference type="GeneID" id="91991597"/>
<comment type="caution">
    <text evidence="2">The sequence shown here is derived from an EMBL/GenBank/DDBJ whole genome shotgun (WGS) entry which is preliminary data.</text>
</comment>
<dbReference type="Pfam" id="PF00701">
    <property type="entry name" value="DHDPS"/>
    <property type="match status" value="1"/>
</dbReference>
<dbReference type="InterPro" id="IPR013785">
    <property type="entry name" value="Aldolase_TIM"/>
</dbReference>
<dbReference type="Proteomes" id="UP000054399">
    <property type="component" value="Unassembled WGS sequence"/>
</dbReference>
<evidence type="ECO:0000313" key="3">
    <source>
        <dbReference type="Proteomes" id="UP000054399"/>
    </source>
</evidence>
<dbReference type="Gene3D" id="3.20.20.70">
    <property type="entry name" value="Aldolase class I"/>
    <property type="match status" value="1"/>
</dbReference>